<evidence type="ECO:0000313" key="18">
    <source>
        <dbReference type="EMBL" id="GAA5495215.1"/>
    </source>
</evidence>
<keyword evidence="9" id="KW-0406">Ion transport</keyword>
<keyword evidence="19" id="KW-1185">Reference proteome</keyword>
<feature type="domain" description="SLBB" evidence="17">
    <location>
        <begin position="185"/>
        <end position="260"/>
    </location>
</feature>
<evidence type="ECO:0000256" key="6">
    <source>
        <dbReference type="ARBA" id="ARBA00022692"/>
    </source>
</evidence>
<keyword evidence="10" id="KW-0626">Porin</keyword>
<evidence type="ECO:0000256" key="10">
    <source>
        <dbReference type="ARBA" id="ARBA00023114"/>
    </source>
</evidence>
<dbReference type="Pfam" id="PF02563">
    <property type="entry name" value="Poly_export"/>
    <property type="match status" value="1"/>
</dbReference>
<dbReference type="Gene3D" id="3.30.1950.10">
    <property type="entry name" value="wza like domain"/>
    <property type="match status" value="1"/>
</dbReference>
<evidence type="ECO:0000256" key="2">
    <source>
        <dbReference type="ARBA" id="ARBA00009450"/>
    </source>
</evidence>
<keyword evidence="12" id="KW-0564">Palmitate</keyword>
<evidence type="ECO:0000256" key="7">
    <source>
        <dbReference type="ARBA" id="ARBA00022729"/>
    </source>
</evidence>
<comment type="subcellular location">
    <subcellularLocation>
        <location evidence="1">Cell outer membrane</location>
        <topology evidence="1">Multi-pass membrane protein</topology>
    </subcellularLocation>
</comment>
<keyword evidence="6" id="KW-0812">Transmembrane</keyword>
<evidence type="ECO:0000256" key="4">
    <source>
        <dbReference type="ARBA" id="ARBA00022452"/>
    </source>
</evidence>
<feature type="signal peptide" evidence="15">
    <location>
        <begin position="1"/>
        <end position="22"/>
    </location>
</feature>
<evidence type="ECO:0000256" key="1">
    <source>
        <dbReference type="ARBA" id="ARBA00004571"/>
    </source>
</evidence>
<dbReference type="PANTHER" id="PTHR33619:SF3">
    <property type="entry name" value="POLYSACCHARIDE EXPORT PROTEIN GFCE-RELATED"/>
    <property type="match status" value="1"/>
</dbReference>
<dbReference type="InterPro" id="IPR054765">
    <property type="entry name" value="SLBB_dom"/>
</dbReference>
<keyword evidence="4" id="KW-1134">Transmembrane beta strand</keyword>
<accession>A0ABP9UZR1</accession>
<gene>
    <name evidence="18" type="ORF">Rhal01_01390</name>
</gene>
<comment type="similarity">
    <text evidence="2">Belongs to the BexD/CtrA/VexA family.</text>
</comment>
<reference evidence="18 19" key="1">
    <citation type="submission" date="2024-02" db="EMBL/GenBank/DDBJ databases">
        <title>Rubritalea halochordaticola NBRC 107102.</title>
        <authorList>
            <person name="Ichikawa N."/>
            <person name="Katano-Makiyama Y."/>
            <person name="Hidaka K."/>
        </authorList>
    </citation>
    <scope>NUCLEOTIDE SEQUENCE [LARGE SCALE GENOMIC DNA]</scope>
    <source>
        <strain evidence="18 19">NBRC 107102</strain>
    </source>
</reference>
<evidence type="ECO:0008006" key="20">
    <source>
        <dbReference type="Google" id="ProtNLM"/>
    </source>
</evidence>
<keyword evidence="11" id="KW-0472">Membrane</keyword>
<evidence type="ECO:0000256" key="3">
    <source>
        <dbReference type="ARBA" id="ARBA00022448"/>
    </source>
</evidence>
<feature type="domain" description="Polysaccharide export protein N-terminal" evidence="16">
    <location>
        <begin position="22"/>
        <end position="96"/>
    </location>
</feature>
<evidence type="ECO:0000259" key="17">
    <source>
        <dbReference type="Pfam" id="PF22461"/>
    </source>
</evidence>
<keyword evidence="13" id="KW-0998">Cell outer membrane</keyword>
<dbReference type="EMBL" id="BAABRL010000003">
    <property type="protein sequence ID" value="GAA5495215.1"/>
    <property type="molecule type" value="Genomic_DNA"/>
</dbReference>
<evidence type="ECO:0000256" key="5">
    <source>
        <dbReference type="ARBA" id="ARBA00022597"/>
    </source>
</evidence>
<keyword evidence="3" id="KW-0813">Transport</keyword>
<evidence type="ECO:0000256" key="14">
    <source>
        <dbReference type="ARBA" id="ARBA00023288"/>
    </source>
</evidence>
<evidence type="ECO:0000256" key="12">
    <source>
        <dbReference type="ARBA" id="ARBA00023139"/>
    </source>
</evidence>
<sequence>MKTLLALSALLFLLNLFPSAYAEGEYVLKKDDTVRMTVFQEDELATEAHIGKSGAVSFPLIGNVQLVGLSVKDAEQKVRDLYEKDYLVNAQVNIAVLAYAEKWVIVGGDVRRPGTITMPEEGALDLRGAIAQAGGVAESANTSSIVVRSKDGNVRTLSLEGSGSVVLKHGDSVTVGRSTLNRSTVTVSGKVNRPGIIEFPKVGSLDIVTAIAQAGGFTRIANTKEVIVRRDKQQFKVSLKDIERGTAKMFYLKAGDLVIVQESRW</sequence>
<protein>
    <recommendedName>
        <fullName evidence="20">Soluble ligand binding domain-containing protein</fullName>
    </recommendedName>
</protein>
<dbReference type="InterPro" id="IPR003715">
    <property type="entry name" value="Poly_export_N"/>
</dbReference>
<dbReference type="PANTHER" id="PTHR33619">
    <property type="entry name" value="POLYSACCHARIDE EXPORT PROTEIN GFCE-RELATED"/>
    <property type="match status" value="1"/>
</dbReference>
<keyword evidence="7 15" id="KW-0732">Signal</keyword>
<evidence type="ECO:0000256" key="15">
    <source>
        <dbReference type="SAM" id="SignalP"/>
    </source>
</evidence>
<name>A0ABP9UZR1_9BACT</name>
<organism evidence="18 19">
    <name type="scientific">Rubritalea halochordaticola</name>
    <dbReference type="NCBI Taxonomy" id="714537"/>
    <lineage>
        <taxon>Bacteria</taxon>
        <taxon>Pseudomonadati</taxon>
        <taxon>Verrucomicrobiota</taxon>
        <taxon>Verrucomicrobiia</taxon>
        <taxon>Verrucomicrobiales</taxon>
        <taxon>Rubritaleaceae</taxon>
        <taxon>Rubritalea</taxon>
    </lineage>
</organism>
<evidence type="ECO:0000256" key="13">
    <source>
        <dbReference type="ARBA" id="ARBA00023237"/>
    </source>
</evidence>
<evidence type="ECO:0000256" key="9">
    <source>
        <dbReference type="ARBA" id="ARBA00023065"/>
    </source>
</evidence>
<dbReference type="Pfam" id="PF22461">
    <property type="entry name" value="SLBB_2"/>
    <property type="match status" value="2"/>
</dbReference>
<keyword evidence="8" id="KW-0625">Polysaccharide transport</keyword>
<keyword evidence="5" id="KW-0762">Sugar transport</keyword>
<comment type="caution">
    <text evidence="18">The sequence shown here is derived from an EMBL/GenBank/DDBJ whole genome shotgun (WGS) entry which is preliminary data.</text>
</comment>
<dbReference type="Proteomes" id="UP001424741">
    <property type="component" value="Unassembled WGS sequence"/>
</dbReference>
<evidence type="ECO:0000259" key="16">
    <source>
        <dbReference type="Pfam" id="PF02563"/>
    </source>
</evidence>
<evidence type="ECO:0000313" key="19">
    <source>
        <dbReference type="Proteomes" id="UP001424741"/>
    </source>
</evidence>
<keyword evidence="14" id="KW-0449">Lipoprotein</keyword>
<feature type="chain" id="PRO_5046421500" description="Soluble ligand binding domain-containing protein" evidence="15">
    <location>
        <begin position="23"/>
        <end position="265"/>
    </location>
</feature>
<dbReference type="Gene3D" id="3.10.560.10">
    <property type="entry name" value="Outer membrane lipoprotein wza domain like"/>
    <property type="match status" value="2"/>
</dbReference>
<proteinExistence type="inferred from homology"/>
<dbReference type="RefSeq" id="WP_346188053.1">
    <property type="nucleotide sequence ID" value="NZ_BAABRL010000003.1"/>
</dbReference>
<evidence type="ECO:0000256" key="8">
    <source>
        <dbReference type="ARBA" id="ARBA00023047"/>
    </source>
</evidence>
<evidence type="ECO:0000256" key="11">
    <source>
        <dbReference type="ARBA" id="ARBA00023136"/>
    </source>
</evidence>
<dbReference type="InterPro" id="IPR049712">
    <property type="entry name" value="Poly_export"/>
</dbReference>
<feature type="domain" description="SLBB" evidence="17">
    <location>
        <begin position="104"/>
        <end position="175"/>
    </location>
</feature>